<dbReference type="SUPFAM" id="SSF53474">
    <property type="entry name" value="alpha/beta-Hydrolases"/>
    <property type="match status" value="1"/>
</dbReference>
<dbReference type="InterPro" id="IPR051218">
    <property type="entry name" value="Sec_MonoDiacylglyc_Lipase"/>
</dbReference>
<accession>A0A0H2R2U2</accession>
<dbReference type="InParanoid" id="A0A0H2R2U2"/>
<feature type="chain" id="PRO_5005201244" evidence="5">
    <location>
        <begin position="20"/>
        <end position="311"/>
    </location>
</feature>
<dbReference type="CDD" id="cd00519">
    <property type="entry name" value="Lipase_3"/>
    <property type="match status" value="1"/>
</dbReference>
<dbReference type="Gene3D" id="3.40.50.1820">
    <property type="entry name" value="alpha/beta hydrolase"/>
    <property type="match status" value="1"/>
</dbReference>
<evidence type="ECO:0000256" key="5">
    <source>
        <dbReference type="SAM" id="SignalP"/>
    </source>
</evidence>
<sequence>MDRLFVTFFFATLFRLIGAIPSPVLEERQAIKTVSSSTVSLFKPYSHFASAAYCKPAATRNWTCGTNCEANPGFQPSASGGDGTDTQYWYVGYDPTLNTVVVAHQGTNPSSILSLLDDADILLTPLDSTIFPKAVFPDTIQVHQGFAEDHARTAVPIFYAVANALVAHMDSSPSVTVVGHSLGAALSLLDAVMFVSHFPDWVEIKYVGYGLPRVGNQAFADYVDAHLTTSDNGFVRITNKKDPVPINPGMFLGYVHPSGEVHIEESNAWDECPGQDNPSSLCIVGAVPNDFVGDLGDHDGPYDGVTMGCDD</sequence>
<keyword evidence="5" id="KW-0732">Signal</keyword>
<dbReference type="OrthoDB" id="426718at2759"/>
<comment type="catalytic activity">
    <reaction evidence="4">
        <text>a monoacylglycerol + H2O = glycerol + a fatty acid + H(+)</text>
        <dbReference type="Rhea" id="RHEA:15245"/>
        <dbReference type="ChEBI" id="CHEBI:15377"/>
        <dbReference type="ChEBI" id="CHEBI:15378"/>
        <dbReference type="ChEBI" id="CHEBI:17408"/>
        <dbReference type="ChEBI" id="CHEBI:17754"/>
        <dbReference type="ChEBI" id="CHEBI:28868"/>
    </reaction>
</comment>
<feature type="signal peptide" evidence="5">
    <location>
        <begin position="1"/>
        <end position="19"/>
    </location>
</feature>
<name>A0A0H2R2U2_9AGAM</name>
<comment type="similarity">
    <text evidence="2">Belongs to the AB hydrolase superfamily. Lipase family. Class 3 subfamily.</text>
</comment>
<dbReference type="InterPro" id="IPR029058">
    <property type="entry name" value="AB_hydrolase_fold"/>
</dbReference>
<evidence type="ECO:0000256" key="3">
    <source>
        <dbReference type="ARBA" id="ARBA00047591"/>
    </source>
</evidence>
<evidence type="ECO:0000256" key="2">
    <source>
        <dbReference type="ARBA" id="ARBA00043996"/>
    </source>
</evidence>
<dbReference type="InterPro" id="IPR002921">
    <property type="entry name" value="Fungal_lipase-type"/>
</dbReference>
<dbReference type="PANTHER" id="PTHR45856:SF25">
    <property type="entry name" value="FUNGAL LIPASE-LIKE DOMAIN-CONTAINING PROTEIN"/>
    <property type="match status" value="1"/>
</dbReference>
<reference evidence="7 8" key="1">
    <citation type="submission" date="2015-04" db="EMBL/GenBank/DDBJ databases">
        <title>Complete genome sequence of Schizopora paradoxa KUC8140, a cosmopolitan wood degrader in East Asia.</title>
        <authorList>
            <consortium name="DOE Joint Genome Institute"/>
            <person name="Min B."/>
            <person name="Park H."/>
            <person name="Jang Y."/>
            <person name="Kim J.-J."/>
            <person name="Kim K.H."/>
            <person name="Pangilinan J."/>
            <person name="Lipzen A."/>
            <person name="Riley R."/>
            <person name="Grigoriev I.V."/>
            <person name="Spatafora J.W."/>
            <person name="Choi I.-G."/>
        </authorList>
    </citation>
    <scope>NUCLEOTIDE SEQUENCE [LARGE SCALE GENOMIC DNA]</scope>
    <source>
        <strain evidence="7 8">KUC8140</strain>
    </source>
</reference>
<evidence type="ECO:0000313" key="7">
    <source>
        <dbReference type="EMBL" id="KLO06124.1"/>
    </source>
</evidence>
<feature type="domain" description="Fungal lipase-type" evidence="6">
    <location>
        <begin position="101"/>
        <end position="249"/>
    </location>
</feature>
<dbReference type="Proteomes" id="UP000053477">
    <property type="component" value="Unassembled WGS sequence"/>
</dbReference>
<dbReference type="PANTHER" id="PTHR45856">
    <property type="entry name" value="ALPHA/BETA-HYDROLASES SUPERFAMILY PROTEIN"/>
    <property type="match status" value="1"/>
</dbReference>
<proteinExistence type="inferred from homology"/>
<organism evidence="7 8">
    <name type="scientific">Schizopora paradoxa</name>
    <dbReference type="NCBI Taxonomy" id="27342"/>
    <lineage>
        <taxon>Eukaryota</taxon>
        <taxon>Fungi</taxon>
        <taxon>Dikarya</taxon>
        <taxon>Basidiomycota</taxon>
        <taxon>Agaricomycotina</taxon>
        <taxon>Agaricomycetes</taxon>
        <taxon>Hymenochaetales</taxon>
        <taxon>Schizoporaceae</taxon>
        <taxon>Schizopora</taxon>
    </lineage>
</organism>
<dbReference type="GO" id="GO:0006629">
    <property type="term" value="P:lipid metabolic process"/>
    <property type="evidence" value="ECO:0007669"/>
    <property type="project" value="InterPro"/>
</dbReference>
<evidence type="ECO:0000259" key="6">
    <source>
        <dbReference type="Pfam" id="PF01764"/>
    </source>
</evidence>
<dbReference type="Pfam" id="PF01764">
    <property type="entry name" value="Lipase_3"/>
    <property type="match status" value="1"/>
</dbReference>
<dbReference type="AlphaFoldDB" id="A0A0H2R2U2"/>
<comment type="catalytic activity">
    <reaction evidence="3">
        <text>a diacylglycerol + H2O = a monoacylglycerol + a fatty acid + H(+)</text>
        <dbReference type="Rhea" id="RHEA:32731"/>
        <dbReference type="ChEBI" id="CHEBI:15377"/>
        <dbReference type="ChEBI" id="CHEBI:15378"/>
        <dbReference type="ChEBI" id="CHEBI:17408"/>
        <dbReference type="ChEBI" id="CHEBI:18035"/>
        <dbReference type="ChEBI" id="CHEBI:28868"/>
    </reaction>
</comment>
<evidence type="ECO:0000256" key="4">
    <source>
        <dbReference type="ARBA" id="ARBA00048461"/>
    </source>
</evidence>
<evidence type="ECO:0000256" key="1">
    <source>
        <dbReference type="ARBA" id="ARBA00023157"/>
    </source>
</evidence>
<gene>
    <name evidence="7" type="ORF">SCHPADRAFT_946366</name>
</gene>
<dbReference type="EMBL" id="KQ086235">
    <property type="protein sequence ID" value="KLO06124.1"/>
    <property type="molecule type" value="Genomic_DNA"/>
</dbReference>
<keyword evidence="1" id="KW-1015">Disulfide bond</keyword>
<keyword evidence="8" id="KW-1185">Reference proteome</keyword>
<evidence type="ECO:0000313" key="8">
    <source>
        <dbReference type="Proteomes" id="UP000053477"/>
    </source>
</evidence>
<protein>
    <submittedName>
        <fullName evidence="7">Lipase</fullName>
    </submittedName>
</protein>